<evidence type="ECO:0000313" key="7">
    <source>
        <dbReference type="EMBL" id="KAK7384753.1"/>
    </source>
</evidence>
<dbReference type="InterPro" id="IPR045084">
    <property type="entry name" value="AIB/MYC-like"/>
</dbReference>
<dbReference type="Proteomes" id="UP001386955">
    <property type="component" value="Unassembled WGS sequence"/>
</dbReference>
<sequence>MDENRKDTKPQVNSGISENLKNLIDGSDKNWTYVISWVLECSPPTEGFKFESGYYRGRKQVKELRIMGATVSVTEEVENHAESEFFFQMSMGMFFVFFDKDLPEEAFRNLGPLWVNATNMSTSSSRFGERHLWGTWERTRWGHCFGIQTFLCIPLQNERVLEFASTEVILYDPQWIQYMADFIFPIGTPRCLNFRKKERLPVRADSGTQNHESGNLSKQSRGKEKISNSNCSWSLLTESSLLSESSDETFYSGPS</sequence>
<dbReference type="AlphaFoldDB" id="A0AAN9RXD6"/>
<feature type="compositionally biased region" description="Polar residues" evidence="5">
    <location>
        <begin position="206"/>
        <end position="219"/>
    </location>
</feature>
<comment type="subcellular location">
    <subcellularLocation>
        <location evidence="4">Nucleus</location>
    </subcellularLocation>
</comment>
<accession>A0AAN9RXD6</accession>
<keyword evidence="2 4" id="KW-0804">Transcription</keyword>
<evidence type="ECO:0000256" key="4">
    <source>
        <dbReference type="RuleBase" id="RU369104"/>
    </source>
</evidence>
<dbReference type="GO" id="GO:0003700">
    <property type="term" value="F:DNA-binding transcription factor activity"/>
    <property type="evidence" value="ECO:0007669"/>
    <property type="project" value="InterPro"/>
</dbReference>
<evidence type="ECO:0000256" key="3">
    <source>
        <dbReference type="ARBA" id="ARBA00023242"/>
    </source>
</evidence>
<dbReference type="EMBL" id="JAYMYS010000008">
    <property type="protein sequence ID" value="KAK7384753.1"/>
    <property type="molecule type" value="Genomic_DNA"/>
</dbReference>
<protein>
    <recommendedName>
        <fullName evidence="4">Transcription factor</fullName>
        <shortName evidence="4">bHLH transcription factor</shortName>
    </recommendedName>
    <alternativeName>
        <fullName evidence="4">Basic helix-loop-helix protein</fullName>
    </alternativeName>
</protein>
<dbReference type="PANTHER" id="PTHR11514:SF43">
    <property type="entry name" value="TRANSCRIPTION FACTOR MYC2"/>
    <property type="match status" value="1"/>
</dbReference>
<proteinExistence type="predicted"/>
<feature type="region of interest" description="Disordered" evidence="5">
    <location>
        <begin position="203"/>
        <end position="228"/>
    </location>
</feature>
<feature type="domain" description="Transcription factor MYC/MYB N-terminal" evidence="6">
    <location>
        <begin position="18"/>
        <end position="179"/>
    </location>
</feature>
<evidence type="ECO:0000259" key="6">
    <source>
        <dbReference type="Pfam" id="PF14215"/>
    </source>
</evidence>
<keyword evidence="1 4" id="KW-0805">Transcription regulation</keyword>
<evidence type="ECO:0000256" key="5">
    <source>
        <dbReference type="SAM" id="MobiDB-lite"/>
    </source>
</evidence>
<name>A0AAN9RXD6_PSOTE</name>
<evidence type="ECO:0000313" key="8">
    <source>
        <dbReference type="Proteomes" id="UP001386955"/>
    </source>
</evidence>
<dbReference type="Pfam" id="PF14215">
    <property type="entry name" value="bHLH-MYC_N"/>
    <property type="match status" value="1"/>
</dbReference>
<keyword evidence="8" id="KW-1185">Reference proteome</keyword>
<dbReference type="GO" id="GO:0005634">
    <property type="term" value="C:nucleus"/>
    <property type="evidence" value="ECO:0007669"/>
    <property type="project" value="UniProtKB-SubCell"/>
</dbReference>
<reference evidence="7 8" key="1">
    <citation type="submission" date="2024-01" db="EMBL/GenBank/DDBJ databases">
        <title>The genomes of 5 underutilized Papilionoideae crops provide insights into root nodulation and disease resistanc.</title>
        <authorList>
            <person name="Jiang F."/>
        </authorList>
    </citation>
    <scope>NUCLEOTIDE SEQUENCE [LARGE SCALE GENOMIC DNA]</scope>
    <source>
        <strain evidence="7">DUOXIRENSHENG_FW03</strain>
        <tissue evidence="7">Leaves</tissue>
    </source>
</reference>
<dbReference type="GO" id="GO:0000976">
    <property type="term" value="F:transcription cis-regulatory region binding"/>
    <property type="evidence" value="ECO:0007669"/>
    <property type="project" value="TreeGrafter"/>
</dbReference>
<dbReference type="InterPro" id="IPR025610">
    <property type="entry name" value="MYC/MYB_N"/>
</dbReference>
<dbReference type="PANTHER" id="PTHR11514">
    <property type="entry name" value="MYC"/>
    <property type="match status" value="1"/>
</dbReference>
<evidence type="ECO:0000256" key="2">
    <source>
        <dbReference type="ARBA" id="ARBA00023163"/>
    </source>
</evidence>
<organism evidence="7 8">
    <name type="scientific">Psophocarpus tetragonolobus</name>
    <name type="common">Winged bean</name>
    <name type="synonym">Dolichos tetragonolobus</name>
    <dbReference type="NCBI Taxonomy" id="3891"/>
    <lineage>
        <taxon>Eukaryota</taxon>
        <taxon>Viridiplantae</taxon>
        <taxon>Streptophyta</taxon>
        <taxon>Embryophyta</taxon>
        <taxon>Tracheophyta</taxon>
        <taxon>Spermatophyta</taxon>
        <taxon>Magnoliopsida</taxon>
        <taxon>eudicotyledons</taxon>
        <taxon>Gunneridae</taxon>
        <taxon>Pentapetalae</taxon>
        <taxon>rosids</taxon>
        <taxon>fabids</taxon>
        <taxon>Fabales</taxon>
        <taxon>Fabaceae</taxon>
        <taxon>Papilionoideae</taxon>
        <taxon>50 kb inversion clade</taxon>
        <taxon>NPAAA clade</taxon>
        <taxon>indigoferoid/millettioid clade</taxon>
        <taxon>Phaseoleae</taxon>
        <taxon>Psophocarpus</taxon>
    </lineage>
</organism>
<evidence type="ECO:0000256" key="1">
    <source>
        <dbReference type="ARBA" id="ARBA00023015"/>
    </source>
</evidence>
<comment type="caution">
    <text evidence="7">The sequence shown here is derived from an EMBL/GenBank/DDBJ whole genome shotgun (WGS) entry which is preliminary data.</text>
</comment>
<keyword evidence="3 4" id="KW-0539">Nucleus</keyword>
<gene>
    <name evidence="7" type="ORF">VNO78_30454</name>
</gene>